<gene>
    <name evidence="6" type="ORF">B0T24DRAFT_699831</name>
</gene>
<dbReference type="SUPFAM" id="SSF64167">
    <property type="entry name" value="SurE-like"/>
    <property type="match status" value="1"/>
</dbReference>
<reference evidence="6" key="2">
    <citation type="submission" date="2023-06" db="EMBL/GenBank/DDBJ databases">
        <authorList>
            <consortium name="Lawrence Berkeley National Laboratory"/>
            <person name="Haridas S."/>
            <person name="Hensen N."/>
            <person name="Bonometti L."/>
            <person name="Westerberg I."/>
            <person name="Brannstrom I.O."/>
            <person name="Guillou S."/>
            <person name="Cros-Aarteil S."/>
            <person name="Calhoun S."/>
            <person name="Kuo A."/>
            <person name="Mondo S."/>
            <person name="Pangilinan J."/>
            <person name="Riley R."/>
            <person name="Labutti K."/>
            <person name="Andreopoulos B."/>
            <person name="Lipzen A."/>
            <person name="Chen C."/>
            <person name="Yanf M."/>
            <person name="Daum C."/>
            <person name="Ng V."/>
            <person name="Clum A."/>
            <person name="Steindorff A."/>
            <person name="Ohm R."/>
            <person name="Martin F."/>
            <person name="Silar P."/>
            <person name="Natvig D."/>
            <person name="Lalanne C."/>
            <person name="Gautier V."/>
            <person name="Ament-Velasquez S.L."/>
            <person name="Kruys A."/>
            <person name="Hutchinson M.I."/>
            <person name="Powell A.J."/>
            <person name="Barry K."/>
            <person name="Miller A.N."/>
            <person name="Grigoriev I.V."/>
            <person name="Debuchy R."/>
            <person name="Gladieux P."/>
            <person name="Thoren M.H."/>
            <person name="Johannesson H."/>
        </authorList>
    </citation>
    <scope>NUCLEOTIDE SEQUENCE</scope>
    <source>
        <strain evidence="6">CBS 958.72</strain>
    </source>
</reference>
<evidence type="ECO:0000256" key="3">
    <source>
        <dbReference type="ARBA" id="ARBA00022801"/>
    </source>
</evidence>
<comment type="caution">
    <text evidence="6">The sequence shown here is derived from an EMBL/GenBank/DDBJ whole genome shotgun (WGS) entry which is preliminary data.</text>
</comment>
<dbReference type="AlphaFoldDB" id="A0AAE0KIA7"/>
<dbReference type="InterPro" id="IPR030048">
    <property type="entry name" value="SurE"/>
</dbReference>
<name>A0AAE0KIA7_9PEZI</name>
<keyword evidence="4" id="KW-0732">Signal</keyword>
<evidence type="ECO:0000256" key="1">
    <source>
        <dbReference type="ARBA" id="ARBA00011062"/>
    </source>
</evidence>
<dbReference type="Gene3D" id="3.40.1210.10">
    <property type="entry name" value="Survival protein SurE-like phosphatase/nucleotidase"/>
    <property type="match status" value="1"/>
</dbReference>
<evidence type="ECO:0000313" key="7">
    <source>
        <dbReference type="Proteomes" id="UP001287356"/>
    </source>
</evidence>
<proteinExistence type="inferred from homology"/>
<dbReference type="PANTHER" id="PTHR30457:SF0">
    <property type="entry name" value="PHOSPHATASE, PUTATIVE (AFU_ORTHOLOGUE AFUA_4G01070)-RELATED"/>
    <property type="match status" value="1"/>
</dbReference>
<dbReference type="GO" id="GO:0008252">
    <property type="term" value="F:nucleotidase activity"/>
    <property type="evidence" value="ECO:0007669"/>
    <property type="project" value="InterPro"/>
</dbReference>
<feature type="chain" id="PRO_5042208070" evidence="4">
    <location>
        <begin position="20"/>
        <end position="392"/>
    </location>
</feature>
<feature type="signal peptide" evidence="4">
    <location>
        <begin position="1"/>
        <end position="19"/>
    </location>
</feature>
<dbReference type="InterPro" id="IPR036523">
    <property type="entry name" value="SurE-like_sf"/>
</dbReference>
<reference evidence="6" key="1">
    <citation type="journal article" date="2023" name="Mol. Phylogenet. Evol.">
        <title>Genome-scale phylogeny and comparative genomics of the fungal order Sordariales.</title>
        <authorList>
            <person name="Hensen N."/>
            <person name="Bonometti L."/>
            <person name="Westerberg I."/>
            <person name="Brannstrom I.O."/>
            <person name="Guillou S."/>
            <person name="Cros-Aarteil S."/>
            <person name="Calhoun S."/>
            <person name="Haridas S."/>
            <person name="Kuo A."/>
            <person name="Mondo S."/>
            <person name="Pangilinan J."/>
            <person name="Riley R."/>
            <person name="LaButti K."/>
            <person name="Andreopoulos B."/>
            <person name="Lipzen A."/>
            <person name="Chen C."/>
            <person name="Yan M."/>
            <person name="Daum C."/>
            <person name="Ng V."/>
            <person name="Clum A."/>
            <person name="Steindorff A."/>
            <person name="Ohm R.A."/>
            <person name="Martin F."/>
            <person name="Silar P."/>
            <person name="Natvig D.O."/>
            <person name="Lalanne C."/>
            <person name="Gautier V."/>
            <person name="Ament-Velasquez S.L."/>
            <person name="Kruys A."/>
            <person name="Hutchinson M.I."/>
            <person name="Powell A.J."/>
            <person name="Barry K."/>
            <person name="Miller A.N."/>
            <person name="Grigoriev I.V."/>
            <person name="Debuchy R."/>
            <person name="Gladieux P."/>
            <person name="Hiltunen Thoren M."/>
            <person name="Johannesson H."/>
        </authorList>
    </citation>
    <scope>NUCLEOTIDE SEQUENCE</scope>
    <source>
        <strain evidence="6">CBS 958.72</strain>
    </source>
</reference>
<keyword evidence="3" id="KW-0378">Hydrolase</keyword>
<organism evidence="6 7">
    <name type="scientific">Lasiosphaeria ovina</name>
    <dbReference type="NCBI Taxonomy" id="92902"/>
    <lineage>
        <taxon>Eukaryota</taxon>
        <taxon>Fungi</taxon>
        <taxon>Dikarya</taxon>
        <taxon>Ascomycota</taxon>
        <taxon>Pezizomycotina</taxon>
        <taxon>Sordariomycetes</taxon>
        <taxon>Sordariomycetidae</taxon>
        <taxon>Sordariales</taxon>
        <taxon>Lasiosphaeriaceae</taxon>
        <taxon>Lasiosphaeria</taxon>
    </lineage>
</organism>
<sequence>MRNLSLLQVGVAFAAAVQGLNVLITNDDGFGTANIRELYKQMTDLGHSCYIVASATSDVGSGTRLDFTNSPKLTRNGDWDLVKAGAPSIGPDLDDGRIWYYNGTPAAQVVVALDYILPTFTKVKTPDLVISGPNSGWNMGPFLYTTSGAIGATYMAIERGIPAVAFFSGNTVPTPYFWVNASTRAGLQDPATITARLASTLVQALIDKAAGSRILPQGYGLTVNLPYITSYTNEQCTNPPFVLSRMGGNAEVKAVFNSKTGLFNRSRDSGSDDSQCANGNCKIPAEKDVLNSGCMSSVTVFAVDYSAPYKWECFNISDVTALVPVIVQLNGSTPLIGGLGPNASIVGNVSLPPTPSPGSTPPPMTTISSIGVKAQWSLSVLMASLGVFAFQF</sequence>
<evidence type="ECO:0000259" key="5">
    <source>
        <dbReference type="Pfam" id="PF01975"/>
    </source>
</evidence>
<dbReference type="Pfam" id="PF01975">
    <property type="entry name" value="SurE"/>
    <property type="match status" value="1"/>
</dbReference>
<keyword evidence="2" id="KW-0479">Metal-binding</keyword>
<feature type="domain" description="Survival protein SurE-like phosphatase/nucleotidase" evidence="5">
    <location>
        <begin position="22"/>
        <end position="230"/>
    </location>
</feature>
<evidence type="ECO:0000313" key="6">
    <source>
        <dbReference type="EMBL" id="KAK3376355.1"/>
    </source>
</evidence>
<dbReference type="EMBL" id="JAULSN010000003">
    <property type="protein sequence ID" value="KAK3376355.1"/>
    <property type="molecule type" value="Genomic_DNA"/>
</dbReference>
<dbReference type="InterPro" id="IPR002828">
    <property type="entry name" value="SurE-like_Pase/nucleotidase"/>
</dbReference>
<protein>
    <submittedName>
        <fullName evidence="6">5'/3'-nucleotidase sure</fullName>
    </submittedName>
</protein>
<accession>A0AAE0KIA7</accession>
<keyword evidence="7" id="KW-1185">Reference proteome</keyword>
<evidence type="ECO:0000256" key="4">
    <source>
        <dbReference type="SAM" id="SignalP"/>
    </source>
</evidence>
<dbReference type="GO" id="GO:0046872">
    <property type="term" value="F:metal ion binding"/>
    <property type="evidence" value="ECO:0007669"/>
    <property type="project" value="UniProtKB-KW"/>
</dbReference>
<comment type="similarity">
    <text evidence="1">Belongs to the SurE nucleotidase family.</text>
</comment>
<dbReference type="Proteomes" id="UP001287356">
    <property type="component" value="Unassembled WGS sequence"/>
</dbReference>
<evidence type="ECO:0000256" key="2">
    <source>
        <dbReference type="ARBA" id="ARBA00022723"/>
    </source>
</evidence>
<dbReference type="PANTHER" id="PTHR30457">
    <property type="entry name" value="5'-NUCLEOTIDASE SURE"/>
    <property type="match status" value="1"/>
</dbReference>